<organism evidence="4 5">
    <name type="scientific">Natronomicrosphaera hydrolytica</name>
    <dbReference type="NCBI Taxonomy" id="3242702"/>
    <lineage>
        <taxon>Bacteria</taxon>
        <taxon>Pseudomonadati</taxon>
        <taxon>Planctomycetota</taxon>
        <taxon>Phycisphaerae</taxon>
        <taxon>Phycisphaerales</taxon>
        <taxon>Phycisphaeraceae</taxon>
        <taxon>Natronomicrosphaera</taxon>
    </lineage>
</organism>
<dbReference type="PANTHER" id="PTHR38034">
    <property type="entry name" value="INNER MEMBRANE PROTEIN YPJD"/>
    <property type="match status" value="1"/>
</dbReference>
<keyword evidence="2" id="KW-0812">Transmembrane</keyword>
<feature type="transmembrane region" description="Helical" evidence="2">
    <location>
        <begin position="259"/>
        <end position="279"/>
    </location>
</feature>
<keyword evidence="2" id="KW-1133">Transmembrane helix</keyword>
<feature type="transmembrane region" description="Helical" evidence="2">
    <location>
        <begin position="106"/>
        <end position="126"/>
    </location>
</feature>
<dbReference type="EMBL" id="JBGUBD010000007">
    <property type="protein sequence ID" value="MFA9479067.1"/>
    <property type="molecule type" value="Genomic_DNA"/>
</dbReference>
<name>A0ABV4U8B4_9BACT</name>
<keyword evidence="5" id="KW-1185">Reference proteome</keyword>
<evidence type="ECO:0000313" key="5">
    <source>
        <dbReference type="Proteomes" id="UP001575105"/>
    </source>
</evidence>
<gene>
    <name evidence="4" type="primary">ccsA</name>
    <name evidence="4" type="ORF">ACERK3_12315</name>
</gene>
<feature type="region of interest" description="Disordered" evidence="1">
    <location>
        <begin position="310"/>
        <end position="349"/>
    </location>
</feature>
<dbReference type="InterPro" id="IPR052372">
    <property type="entry name" value="YpjD/HemX"/>
</dbReference>
<evidence type="ECO:0000256" key="1">
    <source>
        <dbReference type="SAM" id="MobiDB-lite"/>
    </source>
</evidence>
<dbReference type="Pfam" id="PF01578">
    <property type="entry name" value="Cytochrom_C_asm"/>
    <property type="match status" value="1"/>
</dbReference>
<feature type="domain" description="Cytochrome c assembly protein" evidence="3">
    <location>
        <begin position="80"/>
        <end position="278"/>
    </location>
</feature>
<dbReference type="RefSeq" id="WP_425345995.1">
    <property type="nucleotide sequence ID" value="NZ_JBGUBD010000007.1"/>
</dbReference>
<evidence type="ECO:0000313" key="4">
    <source>
        <dbReference type="EMBL" id="MFA9479067.1"/>
    </source>
</evidence>
<evidence type="ECO:0000259" key="3">
    <source>
        <dbReference type="Pfam" id="PF01578"/>
    </source>
</evidence>
<comment type="caution">
    <text evidence="4">The sequence shown here is derived from an EMBL/GenBank/DDBJ whole genome shotgun (WGS) entry which is preliminary data.</text>
</comment>
<reference evidence="4 5" key="1">
    <citation type="submission" date="2024-08" db="EMBL/GenBank/DDBJ databases">
        <title>Whole-genome sequencing of halo(alkali)philic microorganisms from hypersaline lakes.</title>
        <authorList>
            <person name="Sorokin D.Y."/>
            <person name="Merkel A.Y."/>
            <person name="Messina E."/>
            <person name="Yakimov M."/>
        </authorList>
    </citation>
    <scope>NUCLEOTIDE SEQUENCE [LARGE SCALE GENOMIC DNA]</scope>
    <source>
        <strain evidence="4 5">AB-hyl4</strain>
    </source>
</reference>
<dbReference type="PANTHER" id="PTHR38034:SF1">
    <property type="entry name" value="INNER MEMBRANE PROTEIN YPJD"/>
    <property type="match status" value="1"/>
</dbReference>
<feature type="transmembrane region" description="Helical" evidence="2">
    <location>
        <begin position="227"/>
        <end position="247"/>
    </location>
</feature>
<dbReference type="Proteomes" id="UP001575105">
    <property type="component" value="Unassembled WGS sequence"/>
</dbReference>
<feature type="transmembrane region" description="Helical" evidence="2">
    <location>
        <begin position="6"/>
        <end position="25"/>
    </location>
</feature>
<feature type="transmembrane region" description="Helical" evidence="2">
    <location>
        <begin position="191"/>
        <end position="215"/>
    </location>
</feature>
<proteinExistence type="predicted"/>
<protein>
    <submittedName>
        <fullName evidence="4">Cytochrome c biogenesis protein CcsA</fullName>
    </submittedName>
</protein>
<keyword evidence="2" id="KW-0472">Membrane</keyword>
<accession>A0ABV4U8B4</accession>
<feature type="transmembrane region" description="Helical" evidence="2">
    <location>
        <begin position="76"/>
        <end position="94"/>
    </location>
</feature>
<feature type="transmembrane region" description="Helical" evidence="2">
    <location>
        <begin position="146"/>
        <end position="166"/>
    </location>
</feature>
<feature type="transmembrane region" description="Helical" evidence="2">
    <location>
        <begin position="46"/>
        <end position="64"/>
    </location>
</feature>
<evidence type="ECO:0000256" key="2">
    <source>
        <dbReference type="SAM" id="Phobius"/>
    </source>
</evidence>
<dbReference type="InterPro" id="IPR002541">
    <property type="entry name" value="Cyt_c_assembly"/>
</dbReference>
<sequence length="349" mass="37020">MTDTVTSIVLAVLTLLTLAAWGLSLRRLWGADEPGRHVVAGRAQQVIVAGVGGVTAGLFAYRWLVVHGAWQPLTAHVDGLMLIAALFAGVIAFLQTRPRLFGLSAFGLPVLAVILAWAVCAATWTYRPFNIDTLHPVWRAVHLTGVYLGTLGSAIAAIAGAMYLYVQSRLKRKQTPAQFGRLASLEALESLIIRTATLGFALLTLGLVAGVVILVDEPEALGSITRYLPKLVLATLAWLSYAVVMNVRFAASFRGRRAAWLAIGGLVLLLAVYGVVNALPRGEGESARVSSFEFRVPSCEPSACQASNGMIGRAGPSAPLRDVGGPGINSKLETRNSKPLKPEVSTCVS</sequence>